<dbReference type="EMBL" id="AVOT02002695">
    <property type="protein sequence ID" value="MBW0471209.1"/>
    <property type="molecule type" value="Genomic_DNA"/>
</dbReference>
<name>A0A9Q3BRZ6_9BASI</name>
<feature type="region of interest" description="Disordered" evidence="1">
    <location>
        <begin position="64"/>
        <end position="90"/>
    </location>
</feature>
<comment type="caution">
    <text evidence="2">The sequence shown here is derived from an EMBL/GenBank/DDBJ whole genome shotgun (WGS) entry which is preliminary data.</text>
</comment>
<feature type="compositionally biased region" description="Acidic residues" evidence="1">
    <location>
        <begin position="15"/>
        <end position="25"/>
    </location>
</feature>
<gene>
    <name evidence="2" type="ORF">O181_010924</name>
</gene>
<accession>A0A9Q3BRZ6</accession>
<keyword evidence="3" id="KW-1185">Reference proteome</keyword>
<feature type="compositionally biased region" description="Polar residues" evidence="1">
    <location>
        <begin position="32"/>
        <end position="43"/>
    </location>
</feature>
<feature type="compositionally biased region" description="Polar residues" evidence="1">
    <location>
        <begin position="1"/>
        <end position="10"/>
    </location>
</feature>
<dbReference type="AlphaFoldDB" id="A0A9Q3BRZ6"/>
<dbReference type="Proteomes" id="UP000765509">
    <property type="component" value="Unassembled WGS sequence"/>
</dbReference>
<evidence type="ECO:0000313" key="2">
    <source>
        <dbReference type="EMBL" id="MBW0471209.1"/>
    </source>
</evidence>
<organism evidence="2 3">
    <name type="scientific">Austropuccinia psidii MF-1</name>
    <dbReference type="NCBI Taxonomy" id="1389203"/>
    <lineage>
        <taxon>Eukaryota</taxon>
        <taxon>Fungi</taxon>
        <taxon>Dikarya</taxon>
        <taxon>Basidiomycota</taxon>
        <taxon>Pucciniomycotina</taxon>
        <taxon>Pucciniomycetes</taxon>
        <taxon>Pucciniales</taxon>
        <taxon>Sphaerophragmiaceae</taxon>
        <taxon>Austropuccinia</taxon>
    </lineage>
</organism>
<protein>
    <submittedName>
        <fullName evidence="2">Uncharacterized protein</fullName>
    </submittedName>
</protein>
<proteinExistence type="predicted"/>
<feature type="region of interest" description="Disordered" evidence="1">
    <location>
        <begin position="1"/>
        <end position="49"/>
    </location>
</feature>
<evidence type="ECO:0000256" key="1">
    <source>
        <dbReference type="SAM" id="MobiDB-lite"/>
    </source>
</evidence>
<evidence type="ECO:0000313" key="3">
    <source>
        <dbReference type="Proteomes" id="UP000765509"/>
    </source>
</evidence>
<reference evidence="2" key="1">
    <citation type="submission" date="2021-03" db="EMBL/GenBank/DDBJ databases">
        <title>Draft genome sequence of rust myrtle Austropuccinia psidii MF-1, a brazilian biotype.</title>
        <authorList>
            <person name="Quecine M.C."/>
            <person name="Pachon D.M.R."/>
            <person name="Bonatelli M.L."/>
            <person name="Correr F.H."/>
            <person name="Franceschini L.M."/>
            <person name="Leite T.F."/>
            <person name="Margarido G.R.A."/>
            <person name="Almeida C.A."/>
            <person name="Ferrarezi J.A."/>
            <person name="Labate C.A."/>
        </authorList>
    </citation>
    <scope>NUCLEOTIDE SEQUENCE</scope>
    <source>
        <strain evidence="2">MF-1</strain>
    </source>
</reference>
<sequence length="90" mass="9574">MRRISNSPTDPNAEGSDELDGEEVEVVPNSIGHKSSASHSQPASRKFQSKVITSTPQNFQPALSTILSSIPPPSPNPSTDRPSLVSPVRP</sequence>